<sequence>MKILYLLSVVACASVVLAQYQVKICDNTCRRKYKFNTPNNLRACICLRSTQTGTIEGNNGGLIRIFSSNDCTGDFKEISPNGIRHNAQWVNSMSFGPPGSSRSPGTCPAYY</sequence>
<protein>
    <submittedName>
        <fullName evidence="2">Uncharacterized protein</fullName>
    </submittedName>
</protein>
<feature type="signal peptide" evidence="1">
    <location>
        <begin position="1"/>
        <end position="18"/>
    </location>
</feature>
<organism evidence="2 3">
    <name type="scientific">Linnemannia schmuckeri</name>
    <dbReference type="NCBI Taxonomy" id="64567"/>
    <lineage>
        <taxon>Eukaryota</taxon>
        <taxon>Fungi</taxon>
        <taxon>Fungi incertae sedis</taxon>
        <taxon>Mucoromycota</taxon>
        <taxon>Mortierellomycotina</taxon>
        <taxon>Mortierellomycetes</taxon>
        <taxon>Mortierellales</taxon>
        <taxon>Mortierellaceae</taxon>
        <taxon>Linnemannia</taxon>
    </lineage>
</organism>
<dbReference type="EMBL" id="JAAAUQ010000430">
    <property type="protein sequence ID" value="KAF9150315.1"/>
    <property type="molecule type" value="Genomic_DNA"/>
</dbReference>
<evidence type="ECO:0000256" key="1">
    <source>
        <dbReference type="SAM" id="SignalP"/>
    </source>
</evidence>
<gene>
    <name evidence="2" type="ORF">BG015_007886</name>
</gene>
<name>A0A9P5S0I7_9FUNG</name>
<dbReference type="AlphaFoldDB" id="A0A9P5S0I7"/>
<dbReference type="OrthoDB" id="2376661at2759"/>
<evidence type="ECO:0000313" key="2">
    <source>
        <dbReference type="EMBL" id="KAF9150315.1"/>
    </source>
</evidence>
<keyword evidence="3" id="KW-1185">Reference proteome</keyword>
<evidence type="ECO:0000313" key="3">
    <source>
        <dbReference type="Proteomes" id="UP000748756"/>
    </source>
</evidence>
<dbReference type="Proteomes" id="UP000748756">
    <property type="component" value="Unassembled WGS sequence"/>
</dbReference>
<keyword evidence="1" id="KW-0732">Signal</keyword>
<accession>A0A9P5S0I7</accession>
<comment type="caution">
    <text evidence="2">The sequence shown here is derived from an EMBL/GenBank/DDBJ whole genome shotgun (WGS) entry which is preliminary data.</text>
</comment>
<proteinExistence type="predicted"/>
<reference evidence="2" key="1">
    <citation type="journal article" date="2020" name="Fungal Divers.">
        <title>Resolving the Mortierellaceae phylogeny through synthesis of multi-gene phylogenetics and phylogenomics.</title>
        <authorList>
            <person name="Vandepol N."/>
            <person name="Liber J."/>
            <person name="Desiro A."/>
            <person name="Na H."/>
            <person name="Kennedy M."/>
            <person name="Barry K."/>
            <person name="Grigoriev I.V."/>
            <person name="Miller A.N."/>
            <person name="O'Donnell K."/>
            <person name="Stajich J.E."/>
            <person name="Bonito G."/>
        </authorList>
    </citation>
    <scope>NUCLEOTIDE SEQUENCE</scope>
    <source>
        <strain evidence="2">NRRL 6426</strain>
    </source>
</reference>
<feature type="chain" id="PRO_5040389694" evidence="1">
    <location>
        <begin position="19"/>
        <end position="111"/>
    </location>
</feature>